<evidence type="ECO:0000313" key="3">
    <source>
        <dbReference type="Proteomes" id="UP000003900"/>
    </source>
</evidence>
<dbReference type="InterPro" id="IPR016181">
    <property type="entry name" value="Acyl_CoA_acyltransferase"/>
</dbReference>
<dbReference type="Proteomes" id="UP000003900">
    <property type="component" value="Unassembled WGS sequence"/>
</dbReference>
<dbReference type="EMBL" id="AHKH01000028">
    <property type="protein sequence ID" value="EHQ61895.1"/>
    <property type="molecule type" value="Genomic_DNA"/>
</dbReference>
<comment type="caution">
    <text evidence="2">The sequence shown here is derived from an EMBL/GenBank/DDBJ whole genome shotgun (WGS) entry which is preliminary data.</text>
</comment>
<reference evidence="2 3" key="1">
    <citation type="journal article" date="2012" name="J. Bacteriol.">
        <title>Genome Sequence of the Pattern-Forming Social Bacterium Paenibacillus dendritiformis C454 Chiral Morphotype.</title>
        <authorList>
            <person name="Sirota-Madi A."/>
            <person name="Olender T."/>
            <person name="Helman Y."/>
            <person name="Brainis I."/>
            <person name="Finkelshtein A."/>
            <person name="Roth D."/>
            <person name="Hagai E."/>
            <person name="Leshkowitz D."/>
            <person name="Brodsky L."/>
            <person name="Galatenko V."/>
            <person name="Nikolaev V."/>
            <person name="Gutnick D.L."/>
            <person name="Lancet D."/>
            <person name="Ben-Jacob E."/>
        </authorList>
    </citation>
    <scope>NUCLEOTIDE SEQUENCE [LARGE SCALE GENOMIC DNA]</scope>
    <source>
        <strain evidence="2 3">C454</strain>
    </source>
</reference>
<feature type="domain" description="N-acetyltransferase" evidence="1">
    <location>
        <begin position="12"/>
        <end position="165"/>
    </location>
</feature>
<dbReference type="InterPro" id="IPR000182">
    <property type="entry name" value="GNAT_dom"/>
</dbReference>
<organism evidence="2 3">
    <name type="scientific">Paenibacillus dendritiformis C454</name>
    <dbReference type="NCBI Taxonomy" id="1131935"/>
    <lineage>
        <taxon>Bacteria</taxon>
        <taxon>Bacillati</taxon>
        <taxon>Bacillota</taxon>
        <taxon>Bacilli</taxon>
        <taxon>Bacillales</taxon>
        <taxon>Paenibacillaceae</taxon>
        <taxon>Paenibacillus</taxon>
    </lineage>
</organism>
<dbReference type="PATRIC" id="fig|1131935.3.peg.2621"/>
<keyword evidence="2" id="KW-0808">Transferase</keyword>
<dbReference type="CDD" id="cd04301">
    <property type="entry name" value="NAT_SF"/>
    <property type="match status" value="1"/>
</dbReference>
<sequence>MNKGIIIQSPKLDLRTTEERDLTFVMEIENDPDNRPFIGQWTAEQHRAALTEEDVLHAIISDKQGEPAGYMIVTGLADANKSVCIKRITLKQKGRGYGTEAMRLIVQWILKHTEAHRIWLDVKVGNHRARRVYEAVGFVHEGILRDCFFNGEQFESLSVMSILRPEYKG</sequence>
<evidence type="ECO:0000259" key="1">
    <source>
        <dbReference type="PROSITE" id="PS51186"/>
    </source>
</evidence>
<dbReference type="SUPFAM" id="SSF55729">
    <property type="entry name" value="Acyl-CoA N-acyltransferases (Nat)"/>
    <property type="match status" value="1"/>
</dbReference>
<accession>H3SG85</accession>
<dbReference type="Pfam" id="PF13302">
    <property type="entry name" value="Acetyltransf_3"/>
    <property type="match status" value="1"/>
</dbReference>
<dbReference type="OrthoDB" id="9795206at2"/>
<dbReference type="GO" id="GO:0016747">
    <property type="term" value="F:acyltransferase activity, transferring groups other than amino-acyl groups"/>
    <property type="evidence" value="ECO:0007669"/>
    <property type="project" value="InterPro"/>
</dbReference>
<protein>
    <submittedName>
        <fullName evidence="2">N-acetyltransferase GCN5</fullName>
    </submittedName>
</protein>
<dbReference type="STRING" id="1131935.PDENDC454_12700"/>
<proteinExistence type="predicted"/>
<dbReference type="Gene3D" id="3.40.630.30">
    <property type="match status" value="1"/>
</dbReference>
<evidence type="ECO:0000313" key="2">
    <source>
        <dbReference type="EMBL" id="EHQ61895.1"/>
    </source>
</evidence>
<dbReference type="PANTHER" id="PTHR43415">
    <property type="entry name" value="SPERMIDINE N(1)-ACETYLTRANSFERASE"/>
    <property type="match status" value="1"/>
</dbReference>
<keyword evidence="3" id="KW-1185">Reference proteome</keyword>
<gene>
    <name evidence="2" type="ORF">PDENDC454_12700</name>
</gene>
<dbReference type="PANTHER" id="PTHR43415:SF3">
    <property type="entry name" value="GNAT-FAMILY ACETYLTRANSFERASE"/>
    <property type="match status" value="1"/>
</dbReference>
<dbReference type="AlphaFoldDB" id="H3SG85"/>
<name>H3SG85_9BACL</name>
<dbReference type="RefSeq" id="WP_006677039.1">
    <property type="nucleotide sequence ID" value="NZ_AHKH01000028.1"/>
</dbReference>
<dbReference type="PROSITE" id="PS51186">
    <property type="entry name" value="GNAT"/>
    <property type="match status" value="1"/>
</dbReference>